<dbReference type="InterPro" id="IPR001119">
    <property type="entry name" value="SLH_dom"/>
</dbReference>
<proteinExistence type="predicted"/>
<evidence type="ECO:0000256" key="2">
    <source>
        <dbReference type="SAM" id="SignalP"/>
    </source>
</evidence>
<dbReference type="Proteomes" id="UP000806542">
    <property type="component" value="Unassembled WGS sequence"/>
</dbReference>
<comment type="caution">
    <text evidence="4">The sequence shown here is derived from an EMBL/GenBank/DDBJ whole genome shotgun (WGS) entry which is preliminary data.</text>
</comment>
<dbReference type="PROSITE" id="PS51272">
    <property type="entry name" value="SLH"/>
    <property type="match status" value="1"/>
</dbReference>
<protein>
    <submittedName>
        <fullName evidence="4">S-layer homology domain-containing protein</fullName>
    </submittedName>
</protein>
<feature type="domain" description="SLH" evidence="3">
    <location>
        <begin position="75"/>
        <end position="138"/>
    </location>
</feature>
<accession>A0A9D5LYT2</accession>
<dbReference type="PROSITE" id="PS51257">
    <property type="entry name" value="PROKAR_LIPOPROTEIN"/>
    <property type="match status" value="1"/>
</dbReference>
<dbReference type="AlphaFoldDB" id="A0A9D5LYT2"/>
<keyword evidence="5" id="KW-1185">Reference proteome</keyword>
<sequence length="893" mass="99422">MFKKLNALILTFAMLIGCCIVFSAPDIVKAETEPDGLAYALHITEKKDANQAVTRGDAAGIVIRLLGYDADSIGVEQIFDDVSESHTNAAAIYTAAKLGIISGTEHSIYEPNENVTYEQFIKMVVIALGYEEMAEDLGGYPYGYTTVASRLDLDQSIVLENTEKLEVKTVSQIAENALHAIVFSGTNAIGEEGVTLLYKAFQLEQYSGVVTAIYGASYTPNSYADTEDDVYINDQRYKKGEESGVDDLLGCYVDFYVKEADTEMSTVVFAKKTAGREQEIDPQNVSQVSVDRNEMCISYYKSADSNRIETETLPLEKTSLVYNGFYTDITKSEEDLLDFSDGSIKLIDYNEDRVWDFLVIEQLTTVVVKTYSNTTQSLSFEYPVELGVVSTQTLDFTKYDTVIFEDDLSYSTLKLGDVLEIWLPKNDVFETKVIRLGVSDNIVRGELTEKKNVDKKCVVIDGQTYEFSDDYNAYAPSTFDNLQPGVEYTMYLTTSGKIAYIVNHLNEERVYGYLTNMAIGTFGSVTMKVLMEDGMFHTLDFADKVRVYRDGVDEGSKTPLQATEGFFVNGFFDKNQAQLIRFRPDRDSKVCVIEFAQNELGFDAAMEGHMDGKFIKSRSKFTGTYFNYSQIVYTDNGPEFPFPSTTVCFTVPSDPADFDDEKNFKVGGYTGQRNLVTVDTYNDDAAGVPEIIVRYGSVDVREEFPINSPIAVITDIVQCLDSEGELCDKMTDAMGNSYLAKAEDKVFVDQSTGEPLKRGDVVQVGTTKGGYVQFVDMIFFHDSDAPNGYGYTYTNPSTHARNMADMVIASGALDSERICASGYLTALTSEYIRIQNAAGEDAVFKCSGNNHYLFTVSERGDIVEERIDQANIGDYVVVRCTLSNLQEVVRYVD</sequence>
<reference evidence="4" key="1">
    <citation type="submission" date="2020-10" db="EMBL/GenBank/DDBJ databases">
        <title>ChiBAC.</title>
        <authorList>
            <person name="Zenner C."/>
            <person name="Hitch T.C.A."/>
            <person name="Clavel T."/>
        </authorList>
    </citation>
    <scope>NUCLEOTIDE SEQUENCE</scope>
    <source>
        <strain evidence="4">DSM 107454</strain>
    </source>
</reference>
<keyword evidence="1" id="KW-0677">Repeat</keyword>
<dbReference type="RefSeq" id="WP_226391960.1">
    <property type="nucleotide sequence ID" value="NZ_JADCKB010000004.1"/>
</dbReference>
<keyword evidence="2" id="KW-0732">Signal</keyword>
<evidence type="ECO:0000256" key="1">
    <source>
        <dbReference type="ARBA" id="ARBA00022737"/>
    </source>
</evidence>
<dbReference type="Pfam" id="PF00395">
    <property type="entry name" value="SLH"/>
    <property type="match status" value="1"/>
</dbReference>
<feature type="chain" id="PRO_5038637165" evidence="2">
    <location>
        <begin position="24"/>
        <end position="893"/>
    </location>
</feature>
<gene>
    <name evidence="4" type="ORF">INF28_02795</name>
</gene>
<feature type="signal peptide" evidence="2">
    <location>
        <begin position="1"/>
        <end position="23"/>
    </location>
</feature>
<organism evidence="4 5">
    <name type="scientific">Ructibacterium gallinarum</name>
    <dbReference type="NCBI Taxonomy" id="2779355"/>
    <lineage>
        <taxon>Bacteria</taxon>
        <taxon>Bacillati</taxon>
        <taxon>Bacillota</taxon>
        <taxon>Clostridia</taxon>
        <taxon>Eubacteriales</taxon>
        <taxon>Oscillospiraceae</taxon>
        <taxon>Ructibacterium</taxon>
    </lineage>
</organism>
<evidence type="ECO:0000313" key="5">
    <source>
        <dbReference type="Proteomes" id="UP000806542"/>
    </source>
</evidence>
<name>A0A9D5LYT2_9FIRM</name>
<evidence type="ECO:0000259" key="3">
    <source>
        <dbReference type="PROSITE" id="PS51272"/>
    </source>
</evidence>
<evidence type="ECO:0000313" key="4">
    <source>
        <dbReference type="EMBL" id="MBE5039397.1"/>
    </source>
</evidence>
<dbReference type="EMBL" id="JADCKB010000004">
    <property type="protein sequence ID" value="MBE5039397.1"/>
    <property type="molecule type" value="Genomic_DNA"/>
</dbReference>